<dbReference type="AlphaFoldDB" id="A0A6F9EAF6"/>
<gene>
    <name evidence="1" type="ORF">COOX1_1831</name>
</gene>
<evidence type="ECO:0000313" key="2">
    <source>
        <dbReference type="Proteomes" id="UP000502196"/>
    </source>
</evidence>
<proteinExistence type="predicted"/>
<name>A0A6F9EAF6_9BACL</name>
<dbReference type="Proteomes" id="UP000502196">
    <property type="component" value="Chromosome"/>
</dbReference>
<reference evidence="1 2" key="1">
    <citation type="submission" date="2020-04" db="EMBL/GenBank/DDBJ databases">
        <authorList>
            <person name="Hogendoorn C."/>
        </authorList>
    </citation>
    <scope>NUCLEOTIDE SEQUENCE [LARGE SCALE GENOMIC DNA]</scope>
    <source>
        <strain evidence="1">COOX1</strain>
    </source>
</reference>
<sequence length="56" mass="6377">MTTDPNSTAQKAVFLFTRGNEWSRMPIDVNNIYRKITNRVSALEDYPEKTCGGDSH</sequence>
<evidence type="ECO:0000313" key="1">
    <source>
        <dbReference type="EMBL" id="CAB3393281.1"/>
    </source>
</evidence>
<organism evidence="1 2">
    <name type="scientific">Kyrpidia spormannii</name>
    <dbReference type="NCBI Taxonomy" id="2055160"/>
    <lineage>
        <taxon>Bacteria</taxon>
        <taxon>Bacillati</taxon>
        <taxon>Bacillota</taxon>
        <taxon>Bacilli</taxon>
        <taxon>Bacillales</taxon>
        <taxon>Alicyclobacillaceae</taxon>
        <taxon>Kyrpidia</taxon>
    </lineage>
</organism>
<dbReference type="EMBL" id="LR792683">
    <property type="protein sequence ID" value="CAB3393281.1"/>
    <property type="molecule type" value="Genomic_DNA"/>
</dbReference>
<protein>
    <submittedName>
        <fullName evidence="1">Uncharacterized protein</fullName>
    </submittedName>
</protein>
<accession>A0A6F9EAF6</accession>